<dbReference type="InterPro" id="IPR051429">
    <property type="entry name" value="Encapsulin_nc"/>
</dbReference>
<evidence type="ECO:0000256" key="1">
    <source>
        <dbReference type="ARBA" id="ARBA00033738"/>
    </source>
</evidence>
<dbReference type="RefSeq" id="WP_003457864.1">
    <property type="nucleotide sequence ID" value="NC_008261.1"/>
</dbReference>
<dbReference type="Proteomes" id="UP000001823">
    <property type="component" value="Chromosome"/>
</dbReference>
<dbReference type="InterPro" id="IPR009078">
    <property type="entry name" value="Ferritin-like_SF"/>
</dbReference>
<dbReference type="KEGG" id="cpf:CPF_2637"/>
<dbReference type="EMBL" id="CP000246">
    <property type="protein sequence ID" value="ABG83134.1"/>
    <property type="molecule type" value="Genomic_DNA"/>
</dbReference>
<dbReference type="PaxDb" id="195103-CPF_2637"/>
<dbReference type="AlphaFoldDB" id="A0A0H2YRS7"/>
<evidence type="ECO:0000313" key="4">
    <source>
        <dbReference type="EMBL" id="ABG83134.1"/>
    </source>
</evidence>
<dbReference type="GO" id="GO:0140737">
    <property type="term" value="C:encapsulin nanocompartment"/>
    <property type="evidence" value="ECO:0007669"/>
    <property type="project" value="UniProtKB-SubCell"/>
</dbReference>
<dbReference type="PANTHER" id="PTHR37165">
    <property type="entry name" value="PEPTIDASE U56 FAMILY"/>
    <property type="match status" value="1"/>
</dbReference>
<reference evidence="4 5" key="1">
    <citation type="journal article" date="2006" name="Genome Res.">
        <title>Skewed genomic variability in strains of the toxigenic bacterial pathogen, Clostridium perfringens.</title>
        <authorList>
            <person name="Myers G.S."/>
            <person name="Rasko D.A."/>
            <person name="Cheung J.K."/>
            <person name="Ravel J."/>
            <person name="Seshadri R."/>
            <person name="Deboy R.T."/>
            <person name="Ren Q."/>
            <person name="Varga J."/>
            <person name="Awad M.M."/>
            <person name="Brinkac L.M."/>
            <person name="Daugherty S.C."/>
            <person name="Haft D.H."/>
            <person name="Dodson R.J."/>
            <person name="Madupu R."/>
            <person name="Nelson W.C."/>
            <person name="Rosovitz M.J."/>
            <person name="Sullivan S.A."/>
            <person name="Khouri H."/>
            <person name="Dimitrov G.I."/>
            <person name="Watkins K.L."/>
            <person name="Mulligan S."/>
            <person name="Benton J."/>
            <person name="Radune D."/>
            <person name="Fisher D.J."/>
            <person name="Atkins H.S."/>
            <person name="Hiscox T."/>
            <person name="Jost B.H."/>
            <person name="Billington S.J."/>
            <person name="Songer J.G."/>
            <person name="McClane B.A."/>
            <person name="Titball R.W."/>
            <person name="Rood J.I."/>
            <person name="Melville S.B."/>
            <person name="Paulsen I.T."/>
        </authorList>
    </citation>
    <scope>NUCLEOTIDE SEQUENCE [LARGE SCALE GENOMIC DNA]</scope>
    <source>
        <strain evidence="5">ATCC 13124 / DSM 756 / JCM 1290 / NCIMB 6125 / NCTC 8237 / S 107 / Type A</strain>
    </source>
</reference>
<feature type="domain" description="Rubrerythrin diiron-binding" evidence="3">
    <location>
        <begin position="19"/>
        <end position="156"/>
    </location>
</feature>
<dbReference type="InterPro" id="IPR003251">
    <property type="entry name" value="Rr_diiron-bd_dom"/>
</dbReference>
<dbReference type="eggNOG" id="COG1633">
    <property type="taxonomic scope" value="Bacteria"/>
</dbReference>
<evidence type="ECO:0000256" key="2">
    <source>
        <dbReference type="ARBA" id="ARBA00033787"/>
    </source>
</evidence>
<comment type="subcellular location">
    <subcellularLocation>
        <location evidence="1">Encapsulin nanocompartment</location>
    </subcellularLocation>
</comment>
<dbReference type="GO" id="GO:0016491">
    <property type="term" value="F:oxidoreductase activity"/>
    <property type="evidence" value="ECO:0007669"/>
    <property type="project" value="InterPro"/>
</dbReference>
<dbReference type="HOGENOM" id="CLU_1560262_0_0_9"/>
<gene>
    <name evidence="4" type="ordered locus">CPF_2637</name>
</gene>
<organism evidence="4 5">
    <name type="scientific">Clostridium perfringens (strain ATCC 13124 / DSM 756 / JCM 1290 / NCIMB 6125 / NCTC 8237 / Type A)</name>
    <dbReference type="NCBI Taxonomy" id="195103"/>
    <lineage>
        <taxon>Bacteria</taxon>
        <taxon>Bacillati</taxon>
        <taxon>Bacillota</taxon>
        <taxon>Clostridia</taxon>
        <taxon>Eubacteriales</taxon>
        <taxon>Clostridiaceae</taxon>
        <taxon>Clostridium</taxon>
    </lineage>
</organism>
<dbReference type="PANTHER" id="PTHR37165:SF1">
    <property type="entry name" value="TYPE 1 ENCAPSULIN SHELL PROTEIN"/>
    <property type="match status" value="1"/>
</dbReference>
<keyword evidence="5" id="KW-1185">Reference proteome</keyword>
<protein>
    <submittedName>
        <fullName evidence="4">Rubrerythrin family protein</fullName>
    </submittedName>
</protein>
<dbReference type="CDD" id="cd00657">
    <property type="entry name" value="Ferritin_like"/>
    <property type="match status" value="1"/>
</dbReference>
<dbReference type="Gene3D" id="6.10.140.1960">
    <property type="match status" value="2"/>
</dbReference>
<accession>A0A0H2YRS7</accession>
<dbReference type="STRING" id="195103.CPF_2637"/>
<evidence type="ECO:0000259" key="3">
    <source>
        <dbReference type="Pfam" id="PF02915"/>
    </source>
</evidence>
<dbReference type="SUPFAM" id="SSF47240">
    <property type="entry name" value="Ferritin-like"/>
    <property type="match status" value="1"/>
</dbReference>
<sequence>MSYTTEKQPQGKALDIKGFLREALISEIVAINGYSKHIDEIALVDIKELLHHIMEDEKRHYGQFLEALRRYDKEEFEVYVESVDHVEIKDKPLKKTYHENKKLTAYSILNKIRDDIKGEYEAILLYDDLINKIEDKCLVKMIRDITKEEKEHVEELTLALMRLDSDKYGPIEDN</sequence>
<name>A0A0H2YRS7_CLOP1</name>
<dbReference type="Pfam" id="PF02915">
    <property type="entry name" value="Rubrerythrin"/>
    <property type="match status" value="1"/>
</dbReference>
<evidence type="ECO:0000313" key="5">
    <source>
        <dbReference type="Proteomes" id="UP000001823"/>
    </source>
</evidence>
<proteinExistence type="predicted"/>
<keyword evidence="2" id="KW-1284">Encapsulin nanocompartment</keyword>
<dbReference type="GO" id="GO:0046872">
    <property type="term" value="F:metal ion binding"/>
    <property type="evidence" value="ECO:0007669"/>
    <property type="project" value="InterPro"/>
</dbReference>